<dbReference type="AlphaFoldDB" id="A0A4S4AQ72"/>
<reference evidence="3 4" key="1">
    <citation type="submission" date="2019-04" db="EMBL/GenBank/DDBJ databases">
        <title>Azoarcus nasutitermitis sp. nov. isolated from termite nest.</title>
        <authorList>
            <person name="Lin S.-Y."/>
            <person name="Hameed A."/>
            <person name="Hsu Y.-H."/>
            <person name="Young C.-C."/>
        </authorList>
    </citation>
    <scope>NUCLEOTIDE SEQUENCE [LARGE SCALE GENOMIC DNA]</scope>
    <source>
        <strain evidence="3 4">CC-YHH838</strain>
    </source>
</reference>
<dbReference type="EMBL" id="SSOC01000008">
    <property type="protein sequence ID" value="THF61886.1"/>
    <property type="molecule type" value="Genomic_DNA"/>
</dbReference>
<dbReference type="InterPro" id="IPR052340">
    <property type="entry name" value="RNase_Y/CdgJ"/>
</dbReference>
<name>A0A4S4AQ72_9RHOO</name>
<dbReference type="Gene3D" id="1.10.3210.10">
    <property type="entry name" value="Hypothetical protein af1432"/>
    <property type="match status" value="1"/>
</dbReference>
<dbReference type="PROSITE" id="PS51833">
    <property type="entry name" value="HDOD"/>
    <property type="match status" value="1"/>
</dbReference>
<feature type="domain" description="HDOD" evidence="2">
    <location>
        <begin position="51"/>
        <end position="239"/>
    </location>
</feature>
<keyword evidence="4" id="KW-1185">Reference proteome</keyword>
<dbReference type="OrthoDB" id="9797768at2"/>
<accession>A0A4S4AQ72</accession>
<evidence type="ECO:0000259" key="2">
    <source>
        <dbReference type="PROSITE" id="PS51833"/>
    </source>
</evidence>
<dbReference type="SUPFAM" id="SSF109604">
    <property type="entry name" value="HD-domain/PDEase-like"/>
    <property type="match status" value="1"/>
</dbReference>
<dbReference type="InterPro" id="IPR013976">
    <property type="entry name" value="HDOD"/>
</dbReference>
<dbReference type="Proteomes" id="UP000308430">
    <property type="component" value="Unassembled WGS sequence"/>
</dbReference>
<comment type="caution">
    <text evidence="3">The sequence shown here is derived from an EMBL/GenBank/DDBJ whole genome shotgun (WGS) entry which is preliminary data.</text>
</comment>
<dbReference type="PANTHER" id="PTHR33525:SF3">
    <property type="entry name" value="RIBONUCLEASE Y"/>
    <property type="match status" value="1"/>
</dbReference>
<dbReference type="PANTHER" id="PTHR33525">
    <property type="match status" value="1"/>
</dbReference>
<feature type="region of interest" description="Disordered" evidence="1">
    <location>
        <begin position="1"/>
        <end position="26"/>
    </location>
</feature>
<gene>
    <name evidence="3" type="ORF">E6C76_19710</name>
</gene>
<dbReference type="Pfam" id="PF08668">
    <property type="entry name" value="HDOD"/>
    <property type="match status" value="1"/>
</dbReference>
<organism evidence="3 4">
    <name type="scientific">Pseudothauera nasutitermitis</name>
    <dbReference type="NCBI Taxonomy" id="2565930"/>
    <lineage>
        <taxon>Bacteria</taxon>
        <taxon>Pseudomonadati</taxon>
        <taxon>Pseudomonadota</taxon>
        <taxon>Betaproteobacteria</taxon>
        <taxon>Rhodocyclales</taxon>
        <taxon>Zoogloeaceae</taxon>
        <taxon>Pseudothauera</taxon>
    </lineage>
</organism>
<evidence type="ECO:0000313" key="4">
    <source>
        <dbReference type="Proteomes" id="UP000308430"/>
    </source>
</evidence>
<evidence type="ECO:0000313" key="3">
    <source>
        <dbReference type="EMBL" id="THF61886.1"/>
    </source>
</evidence>
<protein>
    <submittedName>
        <fullName evidence="3">HDOD domain-containing protein</fullName>
    </submittedName>
</protein>
<dbReference type="RefSeq" id="WP_136349971.1">
    <property type="nucleotide sequence ID" value="NZ_SSOC01000008.1"/>
</dbReference>
<sequence>MAATHENPSEPEPQAREPSGALGDKTGDALKQQRFQMLEDIAAEMSDEVVFPSYFDAVLRLRNALRDPEVSVERIVGLVRAEPLICVRLLQQANSAAQGGRGEVRDIRSAVTRLGLNAVRNVALTVAMAQLVRCKELVPFADLSRKLWLHSLFSAAAAEVVAAELSRINPDEALFAGLVHDLGAFYMLYRAAQYEELRMRPDTVRHLIVQWHESIGESLMFALRLPEDFVNAVSHHDQPRAPLIERPRNLGEIVYAANLLALADFEWIDGRNPEGLLGELYTSLAERIRVRFEELRAEFSGA</sequence>
<evidence type="ECO:0000256" key="1">
    <source>
        <dbReference type="SAM" id="MobiDB-lite"/>
    </source>
</evidence>
<proteinExistence type="predicted"/>